<dbReference type="RefSeq" id="WP_161010119.1">
    <property type="nucleotide sequence ID" value="NZ_WWCN01000054.1"/>
</dbReference>
<dbReference type="PANTHER" id="PTHR30203:SF24">
    <property type="entry name" value="BLR4935 PROTEIN"/>
    <property type="match status" value="1"/>
</dbReference>
<evidence type="ECO:0000313" key="3">
    <source>
        <dbReference type="EMBL" id="MYM26692.1"/>
    </source>
</evidence>
<evidence type="ECO:0000313" key="4">
    <source>
        <dbReference type="Proteomes" id="UP000479335"/>
    </source>
</evidence>
<feature type="non-terminal residue" evidence="3">
    <location>
        <position position="1"/>
    </location>
</feature>
<dbReference type="AlphaFoldDB" id="A0A6L8KLJ3"/>
<protein>
    <submittedName>
        <fullName evidence="3">TolC family protein</fullName>
    </submittedName>
</protein>
<keyword evidence="4" id="KW-1185">Reference proteome</keyword>
<dbReference type="InterPro" id="IPR003423">
    <property type="entry name" value="OMP_efflux"/>
</dbReference>
<name>A0A6L8KLJ3_9BURK</name>
<dbReference type="Proteomes" id="UP000479335">
    <property type="component" value="Unassembled WGS sequence"/>
</dbReference>
<dbReference type="PANTHER" id="PTHR30203">
    <property type="entry name" value="OUTER MEMBRANE CATION EFFLUX PROTEIN"/>
    <property type="match status" value="1"/>
</dbReference>
<sequence>VLAQAQAPAVQVAQAELARRQAVVQVERTRRVPDVALTVGSKHSEELGRSQAVIGLSLPLPFFDRNQGAVLESVRRVDQARDEVAATAARLELELVQAREDYASARAQALALQDEILPGARSAYEAASTGFEYGKFGFLDVLDAQRTLLQAQSHYLTTLADAHRAQAAIDRLLGAGHE</sequence>
<evidence type="ECO:0000256" key="2">
    <source>
        <dbReference type="SAM" id="Coils"/>
    </source>
</evidence>
<proteinExistence type="inferred from homology"/>
<feature type="coiled-coil region" evidence="2">
    <location>
        <begin position="81"/>
        <end position="115"/>
    </location>
</feature>
<dbReference type="GO" id="GO:0015562">
    <property type="term" value="F:efflux transmembrane transporter activity"/>
    <property type="evidence" value="ECO:0007669"/>
    <property type="project" value="InterPro"/>
</dbReference>
<comment type="similarity">
    <text evidence="1">Belongs to the outer membrane factor (OMF) (TC 1.B.17) family.</text>
</comment>
<accession>A0A6L8KLJ3</accession>
<dbReference type="SUPFAM" id="SSF56954">
    <property type="entry name" value="Outer membrane efflux proteins (OEP)"/>
    <property type="match status" value="1"/>
</dbReference>
<dbReference type="Pfam" id="PF02321">
    <property type="entry name" value="OEP"/>
    <property type="match status" value="1"/>
</dbReference>
<dbReference type="EMBL" id="WWCN01000054">
    <property type="protein sequence ID" value="MYM26692.1"/>
    <property type="molecule type" value="Genomic_DNA"/>
</dbReference>
<comment type="caution">
    <text evidence="3">The sequence shown here is derived from an EMBL/GenBank/DDBJ whole genome shotgun (WGS) entry which is preliminary data.</text>
</comment>
<organism evidence="3 4">
    <name type="scientific">Duganella flavida</name>
    <dbReference type="NCBI Taxonomy" id="2692175"/>
    <lineage>
        <taxon>Bacteria</taxon>
        <taxon>Pseudomonadati</taxon>
        <taxon>Pseudomonadota</taxon>
        <taxon>Betaproteobacteria</taxon>
        <taxon>Burkholderiales</taxon>
        <taxon>Oxalobacteraceae</taxon>
        <taxon>Telluria group</taxon>
        <taxon>Duganella</taxon>
    </lineage>
</organism>
<dbReference type="InterPro" id="IPR010131">
    <property type="entry name" value="MdtP/NodT-like"/>
</dbReference>
<keyword evidence="2" id="KW-0175">Coiled coil</keyword>
<gene>
    <name evidence="3" type="ORF">GTP46_29195</name>
</gene>
<evidence type="ECO:0000256" key="1">
    <source>
        <dbReference type="ARBA" id="ARBA00007613"/>
    </source>
</evidence>
<dbReference type="Gene3D" id="1.20.1600.10">
    <property type="entry name" value="Outer membrane efflux proteins (OEP)"/>
    <property type="match status" value="1"/>
</dbReference>
<reference evidence="3 4" key="1">
    <citation type="submission" date="2019-12" db="EMBL/GenBank/DDBJ databases">
        <title>Novel species isolated from a subtropical stream in China.</title>
        <authorList>
            <person name="Lu H."/>
        </authorList>
    </citation>
    <scope>NUCLEOTIDE SEQUENCE [LARGE SCALE GENOMIC DNA]</scope>
    <source>
        <strain evidence="3 4">FT135W</strain>
    </source>
</reference>